<dbReference type="EMBL" id="JAKIKS010000080">
    <property type="protein sequence ID" value="MCL1126252.1"/>
    <property type="molecule type" value="Genomic_DNA"/>
</dbReference>
<dbReference type="InterPro" id="IPR001646">
    <property type="entry name" value="5peptide_repeat"/>
</dbReference>
<gene>
    <name evidence="1" type="ORF">L2764_17645</name>
</gene>
<organism evidence="1 2">
    <name type="scientific">Shewanella surugensis</name>
    <dbReference type="NCBI Taxonomy" id="212020"/>
    <lineage>
        <taxon>Bacteria</taxon>
        <taxon>Pseudomonadati</taxon>
        <taxon>Pseudomonadota</taxon>
        <taxon>Gammaproteobacteria</taxon>
        <taxon>Alteromonadales</taxon>
        <taxon>Shewanellaceae</taxon>
        <taxon>Shewanella</taxon>
    </lineage>
</organism>
<proteinExistence type="predicted"/>
<dbReference type="Proteomes" id="UP001203423">
    <property type="component" value="Unassembled WGS sequence"/>
</dbReference>
<dbReference type="PANTHER" id="PTHR42999:SF1">
    <property type="entry name" value="PENTAPEPTIDE REPEAT-CONTAINING PROTEIN"/>
    <property type="match status" value="1"/>
</dbReference>
<protein>
    <submittedName>
        <fullName evidence="1">Pentapeptide repeat-containing protein</fullName>
    </submittedName>
</protein>
<accession>A0ABT0LFY4</accession>
<keyword evidence="2" id="KW-1185">Reference proteome</keyword>
<sequence length="206" mass="24141">MIESENIEGRWVNNGEYFECIFDNVNVSPQHFSGMEFEECTFNDCDFNEATFKHCRFIHCHFNRCQMSVIKWLYTELFDVKFIECKLVGVDWTQADWPTFRLVPELIFKQCMLNGGSFFGLTLHEVVLDECKLHDVDFREGDFKHSKMINCDLSQSLFIRTQLQQVDFTDSVHFDINILNNSLTKATFSRLEAMSLLQGLDITLVD</sequence>
<dbReference type="RefSeq" id="WP_248941642.1">
    <property type="nucleotide sequence ID" value="NZ_JAKIKS010000080.1"/>
</dbReference>
<reference evidence="1 2" key="1">
    <citation type="submission" date="2022-01" db="EMBL/GenBank/DDBJ databases">
        <title>Whole genome-based taxonomy of the Shewanellaceae.</title>
        <authorList>
            <person name="Martin-Rodriguez A.J."/>
        </authorList>
    </citation>
    <scope>NUCLEOTIDE SEQUENCE [LARGE SCALE GENOMIC DNA]</scope>
    <source>
        <strain evidence="1 2">DSM 17177</strain>
    </source>
</reference>
<comment type="caution">
    <text evidence="1">The sequence shown here is derived from an EMBL/GenBank/DDBJ whole genome shotgun (WGS) entry which is preliminary data.</text>
</comment>
<name>A0ABT0LFY4_9GAMM</name>
<dbReference type="PANTHER" id="PTHR42999">
    <property type="entry name" value="ANTIBIOTIC RESISTANCE PROTEIN MCBG"/>
    <property type="match status" value="1"/>
</dbReference>
<dbReference type="SUPFAM" id="SSF141571">
    <property type="entry name" value="Pentapeptide repeat-like"/>
    <property type="match status" value="1"/>
</dbReference>
<evidence type="ECO:0000313" key="2">
    <source>
        <dbReference type="Proteomes" id="UP001203423"/>
    </source>
</evidence>
<dbReference type="Pfam" id="PF13599">
    <property type="entry name" value="Pentapeptide_4"/>
    <property type="match status" value="2"/>
</dbReference>
<dbReference type="Gene3D" id="2.160.20.80">
    <property type="entry name" value="E3 ubiquitin-protein ligase SopA"/>
    <property type="match status" value="1"/>
</dbReference>
<evidence type="ECO:0000313" key="1">
    <source>
        <dbReference type="EMBL" id="MCL1126252.1"/>
    </source>
</evidence>
<dbReference type="InterPro" id="IPR052949">
    <property type="entry name" value="PA_immunity-related"/>
</dbReference>